<keyword evidence="2 4" id="KW-0238">DNA-binding</keyword>
<dbReference type="GO" id="GO:0000976">
    <property type="term" value="F:transcription cis-regulatory region binding"/>
    <property type="evidence" value="ECO:0007669"/>
    <property type="project" value="TreeGrafter"/>
</dbReference>
<dbReference type="InterPro" id="IPR009057">
    <property type="entry name" value="Homeodomain-like_sf"/>
</dbReference>
<dbReference type="eggNOG" id="COG1309">
    <property type="taxonomic scope" value="Bacteria"/>
</dbReference>
<dbReference type="Proteomes" id="UP000054537">
    <property type="component" value="Unassembled WGS sequence"/>
</dbReference>
<feature type="DNA-binding region" description="H-T-H motif" evidence="4">
    <location>
        <begin position="38"/>
        <end position="57"/>
    </location>
</feature>
<feature type="domain" description="HTH tetR-type" evidence="5">
    <location>
        <begin position="15"/>
        <end position="75"/>
    </location>
</feature>
<protein>
    <submittedName>
        <fullName evidence="6">TetR family transcriptional regulator</fullName>
    </submittedName>
</protein>
<dbReference type="InterPro" id="IPR050109">
    <property type="entry name" value="HTH-type_TetR-like_transc_reg"/>
</dbReference>
<name>A0A0A6XDE1_ACTUT</name>
<evidence type="ECO:0000313" key="7">
    <source>
        <dbReference type="Proteomes" id="UP000054537"/>
    </source>
</evidence>
<evidence type="ECO:0000313" key="6">
    <source>
        <dbReference type="EMBL" id="KHD78117.1"/>
    </source>
</evidence>
<dbReference type="PROSITE" id="PS50977">
    <property type="entry name" value="HTH_TETR_2"/>
    <property type="match status" value="1"/>
</dbReference>
<dbReference type="EMBL" id="JRTT01000006">
    <property type="protein sequence ID" value="KHD78117.1"/>
    <property type="molecule type" value="Genomic_DNA"/>
</dbReference>
<dbReference type="OrthoDB" id="3218408at2"/>
<dbReference type="Pfam" id="PF00440">
    <property type="entry name" value="TetR_N"/>
    <property type="match status" value="1"/>
</dbReference>
<dbReference type="GO" id="GO:0003700">
    <property type="term" value="F:DNA-binding transcription factor activity"/>
    <property type="evidence" value="ECO:0007669"/>
    <property type="project" value="TreeGrafter"/>
</dbReference>
<proteinExistence type="predicted"/>
<accession>A0A0A6XDE1</accession>
<comment type="caution">
    <text evidence="6">The sequence shown here is derived from an EMBL/GenBank/DDBJ whole genome shotgun (WGS) entry which is preliminary data.</text>
</comment>
<gene>
    <name evidence="6" type="ORF">MB27_06475</name>
</gene>
<reference evidence="6 7" key="1">
    <citation type="submission" date="2014-10" db="EMBL/GenBank/DDBJ databases">
        <title>Draft genome sequence of Actinoplanes utahensis NRRL 12052.</title>
        <authorList>
            <person name="Velasco-Bucheli B."/>
            <person name="del Cerro C."/>
            <person name="Hormigo D."/>
            <person name="Garcia J.L."/>
            <person name="Acebal C."/>
            <person name="Arroyo M."/>
            <person name="de la Mata I."/>
        </authorList>
    </citation>
    <scope>NUCLEOTIDE SEQUENCE [LARGE SCALE GENOMIC DNA]</scope>
    <source>
        <strain evidence="6 7">NRRL 12052</strain>
    </source>
</reference>
<dbReference type="PANTHER" id="PTHR30055:SF234">
    <property type="entry name" value="HTH-TYPE TRANSCRIPTIONAL REGULATOR BETI"/>
    <property type="match status" value="1"/>
</dbReference>
<dbReference type="AlphaFoldDB" id="A0A0A6XDE1"/>
<dbReference type="PANTHER" id="PTHR30055">
    <property type="entry name" value="HTH-TYPE TRANSCRIPTIONAL REGULATOR RUTR"/>
    <property type="match status" value="1"/>
</dbReference>
<dbReference type="SUPFAM" id="SSF46689">
    <property type="entry name" value="Homeodomain-like"/>
    <property type="match status" value="1"/>
</dbReference>
<organism evidence="6 7">
    <name type="scientific">Actinoplanes utahensis</name>
    <dbReference type="NCBI Taxonomy" id="1869"/>
    <lineage>
        <taxon>Bacteria</taxon>
        <taxon>Bacillati</taxon>
        <taxon>Actinomycetota</taxon>
        <taxon>Actinomycetes</taxon>
        <taxon>Micromonosporales</taxon>
        <taxon>Micromonosporaceae</taxon>
        <taxon>Actinoplanes</taxon>
    </lineage>
</organism>
<keyword evidence="7" id="KW-1185">Reference proteome</keyword>
<keyword evidence="1" id="KW-0805">Transcription regulation</keyword>
<evidence type="ECO:0000259" key="5">
    <source>
        <dbReference type="PROSITE" id="PS50977"/>
    </source>
</evidence>
<dbReference type="Gene3D" id="1.10.357.10">
    <property type="entry name" value="Tetracycline Repressor, domain 2"/>
    <property type="match status" value="1"/>
</dbReference>
<keyword evidence="3" id="KW-0804">Transcription</keyword>
<evidence type="ECO:0000256" key="3">
    <source>
        <dbReference type="ARBA" id="ARBA00023163"/>
    </source>
</evidence>
<evidence type="ECO:0000256" key="2">
    <source>
        <dbReference type="ARBA" id="ARBA00023125"/>
    </source>
</evidence>
<sequence length="200" mass="21578">MEMPPRRTEKQTATRLTADDWTLAALDAIGRGGLAAVAVEPLAARLGATKGSFYWHFANRDALIEAALKRWETDHTDAVIAMVEIETDPLARLRLLIGMVMESTAGQEADSIELAMLATAGHPHVAPVLARVTERRIAYTAGLFLALGLSRVEAERRALLAVSAYLGHAQLAHAAPQVVPGNAAQRRAYVDRIIELLTAP</sequence>
<dbReference type="InterPro" id="IPR001647">
    <property type="entry name" value="HTH_TetR"/>
</dbReference>
<evidence type="ECO:0000256" key="1">
    <source>
        <dbReference type="ARBA" id="ARBA00023015"/>
    </source>
</evidence>
<evidence type="ECO:0000256" key="4">
    <source>
        <dbReference type="PROSITE-ProRule" id="PRU00335"/>
    </source>
</evidence>
<dbReference type="STRING" id="1869.MB27_06475"/>